<name>A0A2V5I8W1_9EURO</name>
<evidence type="ECO:0000313" key="1">
    <source>
        <dbReference type="EMBL" id="PYI30533.1"/>
    </source>
</evidence>
<keyword evidence="2" id="KW-1185">Reference proteome</keyword>
<reference evidence="1 2" key="1">
    <citation type="submission" date="2018-02" db="EMBL/GenBank/DDBJ databases">
        <title>The genomes of Aspergillus section Nigri reveals drivers in fungal speciation.</title>
        <authorList>
            <consortium name="DOE Joint Genome Institute"/>
            <person name="Vesth T.C."/>
            <person name="Nybo J."/>
            <person name="Theobald S."/>
            <person name="Brandl J."/>
            <person name="Frisvad J.C."/>
            <person name="Nielsen K.F."/>
            <person name="Lyhne E.K."/>
            <person name="Kogle M.E."/>
            <person name="Kuo A."/>
            <person name="Riley R."/>
            <person name="Clum A."/>
            <person name="Nolan M."/>
            <person name="Lipzen A."/>
            <person name="Salamov A."/>
            <person name="Henrissat B."/>
            <person name="Wiebenga A."/>
            <person name="De vries R.P."/>
            <person name="Grigoriev I.V."/>
            <person name="Mortensen U.H."/>
            <person name="Andersen M.R."/>
            <person name="Baker S.E."/>
        </authorList>
    </citation>
    <scope>NUCLEOTIDE SEQUENCE [LARGE SCALE GENOMIC DNA]</scope>
    <source>
        <strain evidence="1 2">CBS 114.80</strain>
    </source>
</reference>
<dbReference type="AlphaFoldDB" id="A0A2V5I8W1"/>
<evidence type="ECO:0000313" key="2">
    <source>
        <dbReference type="Proteomes" id="UP000248817"/>
    </source>
</evidence>
<dbReference type="Proteomes" id="UP000248817">
    <property type="component" value="Unassembled WGS sequence"/>
</dbReference>
<proteinExistence type="predicted"/>
<protein>
    <submittedName>
        <fullName evidence="1">Uncharacterized protein</fullName>
    </submittedName>
</protein>
<accession>A0A2V5I8W1</accession>
<gene>
    <name evidence="1" type="ORF">BP00DRAFT_426412</name>
</gene>
<sequence length="75" mass="8465">MPSIPSIMNNVCIDGSLYYLPVIYSSLTDGLCVAVLRDKFPDSPELQIFLLTQSERDQETDRTMAFYIILSLQSS</sequence>
<dbReference type="EMBL" id="KZ825514">
    <property type="protein sequence ID" value="PYI30533.1"/>
    <property type="molecule type" value="Genomic_DNA"/>
</dbReference>
<organism evidence="1 2">
    <name type="scientific">Aspergillus indologenus CBS 114.80</name>
    <dbReference type="NCBI Taxonomy" id="1450541"/>
    <lineage>
        <taxon>Eukaryota</taxon>
        <taxon>Fungi</taxon>
        <taxon>Dikarya</taxon>
        <taxon>Ascomycota</taxon>
        <taxon>Pezizomycotina</taxon>
        <taxon>Eurotiomycetes</taxon>
        <taxon>Eurotiomycetidae</taxon>
        <taxon>Eurotiales</taxon>
        <taxon>Aspergillaceae</taxon>
        <taxon>Aspergillus</taxon>
        <taxon>Aspergillus subgen. Circumdati</taxon>
    </lineage>
</organism>